<keyword evidence="6" id="KW-1185">Reference proteome</keyword>
<accession>A0ABV8R3T7</accession>
<dbReference type="InterPro" id="IPR016032">
    <property type="entry name" value="Sig_transdc_resp-reg_C-effctor"/>
</dbReference>
<dbReference type="EMBL" id="JBHSCQ010000022">
    <property type="protein sequence ID" value="MFC4266831.1"/>
    <property type="molecule type" value="Genomic_DNA"/>
</dbReference>
<dbReference type="PANTHER" id="PTHR44688">
    <property type="entry name" value="DNA-BINDING TRANSCRIPTIONAL ACTIVATOR DEVR_DOSR"/>
    <property type="match status" value="1"/>
</dbReference>
<reference evidence="6" key="1">
    <citation type="journal article" date="2019" name="Int. J. Syst. Evol. Microbiol.">
        <title>The Global Catalogue of Microorganisms (GCM) 10K type strain sequencing project: providing services to taxonomists for standard genome sequencing and annotation.</title>
        <authorList>
            <consortium name="The Broad Institute Genomics Platform"/>
            <consortium name="The Broad Institute Genome Sequencing Center for Infectious Disease"/>
            <person name="Wu L."/>
            <person name="Ma J."/>
        </authorList>
    </citation>
    <scope>NUCLEOTIDE SEQUENCE [LARGE SCALE GENOMIC DNA]</scope>
    <source>
        <strain evidence="6">CGMCC 1.10698</strain>
    </source>
</reference>
<evidence type="ECO:0000259" key="4">
    <source>
        <dbReference type="PROSITE" id="PS50043"/>
    </source>
</evidence>
<organism evidence="5 6">
    <name type="scientific">Arthrobacter cryoconiti</name>
    <dbReference type="NCBI Taxonomy" id="748907"/>
    <lineage>
        <taxon>Bacteria</taxon>
        <taxon>Bacillati</taxon>
        <taxon>Actinomycetota</taxon>
        <taxon>Actinomycetes</taxon>
        <taxon>Micrococcales</taxon>
        <taxon>Micrococcaceae</taxon>
        <taxon>Arthrobacter</taxon>
    </lineage>
</organism>
<keyword evidence="3" id="KW-0804">Transcription</keyword>
<dbReference type="RefSeq" id="WP_326832721.1">
    <property type="nucleotide sequence ID" value="NZ_BAABLL010000010.1"/>
</dbReference>
<dbReference type="PANTHER" id="PTHR44688:SF16">
    <property type="entry name" value="DNA-BINDING TRANSCRIPTIONAL ACTIVATOR DEVR_DOSR"/>
    <property type="match status" value="1"/>
</dbReference>
<dbReference type="SMART" id="SM00421">
    <property type="entry name" value="HTH_LUXR"/>
    <property type="match status" value="1"/>
</dbReference>
<protein>
    <submittedName>
        <fullName evidence="5">Response regulator transcription factor</fullName>
    </submittedName>
</protein>
<evidence type="ECO:0000256" key="1">
    <source>
        <dbReference type="ARBA" id="ARBA00023015"/>
    </source>
</evidence>
<evidence type="ECO:0000256" key="3">
    <source>
        <dbReference type="ARBA" id="ARBA00023163"/>
    </source>
</evidence>
<dbReference type="SUPFAM" id="SSF46894">
    <property type="entry name" value="C-terminal effector domain of the bipartite response regulators"/>
    <property type="match status" value="1"/>
</dbReference>
<proteinExistence type="predicted"/>
<gene>
    <name evidence="5" type="ORF">ACFOW9_14570</name>
</gene>
<keyword evidence="2" id="KW-0238">DNA-binding</keyword>
<dbReference type="PROSITE" id="PS50043">
    <property type="entry name" value="HTH_LUXR_2"/>
    <property type="match status" value="1"/>
</dbReference>
<dbReference type="Gene3D" id="1.10.10.10">
    <property type="entry name" value="Winged helix-like DNA-binding domain superfamily/Winged helix DNA-binding domain"/>
    <property type="match status" value="1"/>
</dbReference>
<dbReference type="Pfam" id="PF00196">
    <property type="entry name" value="GerE"/>
    <property type="match status" value="1"/>
</dbReference>
<dbReference type="Proteomes" id="UP001595773">
    <property type="component" value="Unassembled WGS sequence"/>
</dbReference>
<dbReference type="PRINTS" id="PR00038">
    <property type="entry name" value="HTHLUXR"/>
</dbReference>
<evidence type="ECO:0000313" key="6">
    <source>
        <dbReference type="Proteomes" id="UP001595773"/>
    </source>
</evidence>
<comment type="caution">
    <text evidence="5">The sequence shown here is derived from an EMBL/GenBank/DDBJ whole genome shotgun (WGS) entry which is preliminary data.</text>
</comment>
<evidence type="ECO:0000256" key="2">
    <source>
        <dbReference type="ARBA" id="ARBA00023125"/>
    </source>
</evidence>
<sequence>MVHRYGDGPSANERRRDLVHPFCRDEELQAIIRDLSQEACRAVLLESDMGLGATTLLQSVAERAHGNMPVLAIHGTPSLAKIPFGVLAANLRASGPTSLRSPVEMIRDMLALFSETAVDNSGNLDDSQNTPLVILDEAEFIDQPTAELLVHLVQVGSVKLLASYRTGSEMTEPLPSLWSKGVAERMRLLPLTRSEGHDFCCAMLSGRVLPSSSWHMWSAAAGNPLLLSLIISDAYQDGHLSQSNGAWVADAAMLPNGVQLQGLVHGQLRNLSAAAEEALALVALSEPVKSATLREIVSAEAIEELLRRRIVHAPAWEPGQLRLINPAYGDVIRATLPHTKSRRLHLQLIEKLNAEAPNPEALLRRTMWALDSGLPTDDGQLLQAGTFACKLYQSETGLHLASAITDPKFLSRANCVKARAKFNMGDYAAAVGLLEAAEKQATNVVDLLFGGLLMNAAKAAMGLPLKACYEDAANLRRHGEQLALSAENDSEQIIWITQERATVLELLTMSREGRYLEMDSPIRTILAASAPAYELDHKLHCSIALAMESERLSALGQPESGLTAAFSALAMTHQEDRDVYFLPEMIVTRSQVAALLAGDWVQAEQILAHFSVDMGPATISFGGSIDVARGMVMLRQGRMSSALPVLRSGIVSLQQSDPQQMLGLCTAMAMYAGAGTGHLDATAPNLTPSGANNCMYLVSIHEQAFAAAALEYREKNGQGLTGLIRLADDAAKRGHLTLELTALALAVGFDPDSYMDRFASVAAKVQGPWAGAVRTYARVWASGNARALVEAGEELLSARIYQHAQKVFHKAFALSLGSHQQDVALRARDGLARVAHATGETATQGVTEGVSSVESKAVLTKREGEIAALAASGASDKDIAEKLGVSVRTVEGHLYRTYAKLGIAAREELDLVLP</sequence>
<evidence type="ECO:0000313" key="5">
    <source>
        <dbReference type="EMBL" id="MFC4266831.1"/>
    </source>
</evidence>
<name>A0ABV8R3T7_9MICC</name>
<keyword evidence="1" id="KW-0805">Transcription regulation</keyword>
<feature type="domain" description="HTH luxR-type" evidence="4">
    <location>
        <begin position="852"/>
        <end position="914"/>
    </location>
</feature>
<dbReference type="InterPro" id="IPR000792">
    <property type="entry name" value="Tscrpt_reg_LuxR_C"/>
</dbReference>
<dbReference type="InterPro" id="IPR036388">
    <property type="entry name" value="WH-like_DNA-bd_sf"/>
</dbReference>
<dbReference type="CDD" id="cd06170">
    <property type="entry name" value="LuxR_C_like"/>
    <property type="match status" value="1"/>
</dbReference>